<keyword evidence="1" id="KW-1133">Transmembrane helix</keyword>
<dbReference type="OrthoDB" id="4314627at2"/>
<keyword evidence="1" id="KW-0472">Membrane</keyword>
<evidence type="ECO:0000313" key="2">
    <source>
        <dbReference type="EMBL" id="KUM84411.1"/>
    </source>
</evidence>
<gene>
    <name evidence="2" type="ORF">AQI94_31515</name>
</gene>
<evidence type="ECO:0000313" key="3">
    <source>
        <dbReference type="Proteomes" id="UP000053039"/>
    </source>
</evidence>
<feature type="transmembrane region" description="Helical" evidence="1">
    <location>
        <begin position="41"/>
        <end position="63"/>
    </location>
</feature>
<dbReference type="AlphaFoldDB" id="A0A124H9A9"/>
<accession>A0A124H9A9</accession>
<organism evidence="2 3">
    <name type="scientific">Streptomyces pseudovenezuelae</name>
    <dbReference type="NCBI Taxonomy" id="67350"/>
    <lineage>
        <taxon>Bacteria</taxon>
        <taxon>Bacillati</taxon>
        <taxon>Actinomycetota</taxon>
        <taxon>Actinomycetes</taxon>
        <taxon>Kitasatosporales</taxon>
        <taxon>Streptomycetaceae</taxon>
        <taxon>Streptomyces</taxon>
        <taxon>Streptomyces aurantiacus group</taxon>
    </lineage>
</organism>
<dbReference type="RefSeq" id="WP_031057194.1">
    <property type="nucleotide sequence ID" value="NZ_CP108992.1"/>
</dbReference>
<sequence>MNHTLSALLLLALAVAVLFSVIAAAIAFALARWEGAAMPVALSRGGIAFAASLTLCLAVLTTLGRT</sequence>
<evidence type="ECO:0000256" key="1">
    <source>
        <dbReference type="SAM" id="Phobius"/>
    </source>
</evidence>
<proteinExistence type="predicted"/>
<dbReference type="Proteomes" id="UP000053039">
    <property type="component" value="Unassembled WGS sequence"/>
</dbReference>
<keyword evidence="1" id="KW-0812">Transmembrane</keyword>
<comment type="caution">
    <text evidence="2">The sequence shown here is derived from an EMBL/GenBank/DDBJ whole genome shotgun (WGS) entry which is preliminary data.</text>
</comment>
<reference evidence="2 3" key="1">
    <citation type="submission" date="2015-10" db="EMBL/GenBank/DDBJ databases">
        <title>Draft genome sequence of Streptomyces pseudovenezuelae DSM 40212, type strain for the species Streptomyces pseudovenezuelae.</title>
        <authorList>
            <person name="Ruckert C."/>
            <person name="Winkler A."/>
            <person name="Kalinowski J."/>
            <person name="Kampfer P."/>
            <person name="Glaeser S."/>
        </authorList>
    </citation>
    <scope>NUCLEOTIDE SEQUENCE [LARGE SCALE GENOMIC DNA]</scope>
    <source>
        <strain evidence="2 3">DSM 40212</strain>
    </source>
</reference>
<name>A0A124H9A9_9ACTN</name>
<dbReference type="EMBL" id="LMWM01000031">
    <property type="protein sequence ID" value="KUM84411.1"/>
    <property type="molecule type" value="Genomic_DNA"/>
</dbReference>
<protein>
    <submittedName>
        <fullName evidence="2">Uncharacterized protein</fullName>
    </submittedName>
</protein>